<dbReference type="AlphaFoldDB" id="A0A076MYR0"/>
<protein>
    <recommendedName>
        <fullName evidence="1">STAS domain-containing protein</fullName>
    </recommendedName>
</protein>
<dbReference type="RefSeq" id="WP_223843142.1">
    <property type="nucleotide sequence ID" value="NZ_AQUL01000001.1"/>
</dbReference>
<evidence type="ECO:0000259" key="1">
    <source>
        <dbReference type="PROSITE" id="PS50801"/>
    </source>
</evidence>
<dbReference type="PANTHER" id="PTHR33495">
    <property type="entry name" value="ANTI-SIGMA FACTOR ANTAGONIST TM_1081-RELATED-RELATED"/>
    <property type="match status" value="1"/>
</dbReference>
<dbReference type="CDD" id="cd07043">
    <property type="entry name" value="STAS_anti-anti-sigma_factors"/>
    <property type="match status" value="1"/>
</dbReference>
<dbReference type="Pfam" id="PF01740">
    <property type="entry name" value="STAS"/>
    <property type="match status" value="1"/>
</dbReference>
<reference evidence="2 3" key="1">
    <citation type="submission" date="2014-07" db="EMBL/GenBank/DDBJ databases">
        <title>Whole Genome Sequence of the Amycolatopsis methanolica 239.</title>
        <authorList>
            <person name="Tang B."/>
        </authorList>
    </citation>
    <scope>NUCLEOTIDE SEQUENCE [LARGE SCALE GENOMIC DNA]</scope>
    <source>
        <strain evidence="2 3">239</strain>
    </source>
</reference>
<feature type="domain" description="STAS" evidence="1">
    <location>
        <begin position="39"/>
        <end position="124"/>
    </location>
</feature>
<dbReference type="eggNOG" id="COG1366">
    <property type="taxonomic scope" value="Bacteria"/>
</dbReference>
<dbReference type="HOGENOM" id="CLU_1709439_0_0_11"/>
<dbReference type="PANTHER" id="PTHR33495:SF2">
    <property type="entry name" value="ANTI-SIGMA FACTOR ANTAGONIST TM_1081-RELATED"/>
    <property type="match status" value="1"/>
</dbReference>
<dbReference type="KEGG" id="amq:AMETH_2640"/>
<dbReference type="EMBL" id="CP009110">
    <property type="protein sequence ID" value="AIJ22732.1"/>
    <property type="molecule type" value="Genomic_DNA"/>
</dbReference>
<proteinExistence type="predicted"/>
<dbReference type="InterPro" id="IPR036513">
    <property type="entry name" value="STAS_dom_sf"/>
</dbReference>
<keyword evidence="3" id="KW-1185">Reference proteome</keyword>
<dbReference type="STRING" id="1068978.AMETH_2640"/>
<accession>A0A076MYR0</accession>
<dbReference type="Gene3D" id="3.30.750.24">
    <property type="entry name" value="STAS domain"/>
    <property type="match status" value="1"/>
</dbReference>
<dbReference type="PATRIC" id="fig|1068978.7.peg.2825"/>
<name>A0A076MYR0_AMYME</name>
<dbReference type="Proteomes" id="UP000062973">
    <property type="component" value="Chromosome"/>
</dbReference>
<evidence type="ECO:0000313" key="2">
    <source>
        <dbReference type="EMBL" id="AIJ22732.1"/>
    </source>
</evidence>
<dbReference type="SUPFAM" id="SSF52091">
    <property type="entry name" value="SpoIIaa-like"/>
    <property type="match status" value="1"/>
</dbReference>
<dbReference type="InterPro" id="IPR002645">
    <property type="entry name" value="STAS_dom"/>
</dbReference>
<evidence type="ECO:0000313" key="3">
    <source>
        <dbReference type="Proteomes" id="UP000062973"/>
    </source>
</evidence>
<dbReference type="GO" id="GO:0043856">
    <property type="term" value="F:anti-sigma factor antagonist activity"/>
    <property type="evidence" value="ECO:0007669"/>
    <property type="project" value="TreeGrafter"/>
</dbReference>
<dbReference type="PROSITE" id="PS50801">
    <property type="entry name" value="STAS"/>
    <property type="match status" value="1"/>
</dbReference>
<gene>
    <name evidence="2" type="ORF">AMETH_2640</name>
</gene>
<sequence>MAPPETRPAPVAQGAIPVPRSIQPPDAGAFTVEVSQPAPHTLLVQVGGDVDLAAAPELSQAIGHRFRGPVTLLVLDLSEVTFLGTAGLTVLVETQQAAARRGAALRVTGTGARPVERALRAAGMLHSLPAANEPAEDIVLRHVAEQNAGRAPW</sequence>
<organism evidence="2 3">
    <name type="scientific">Amycolatopsis methanolica 239</name>
    <dbReference type="NCBI Taxonomy" id="1068978"/>
    <lineage>
        <taxon>Bacteria</taxon>
        <taxon>Bacillati</taxon>
        <taxon>Actinomycetota</taxon>
        <taxon>Actinomycetes</taxon>
        <taxon>Pseudonocardiales</taxon>
        <taxon>Pseudonocardiaceae</taxon>
        <taxon>Amycolatopsis</taxon>
        <taxon>Amycolatopsis methanolica group</taxon>
    </lineage>
</organism>